<evidence type="ECO:0000259" key="2">
    <source>
        <dbReference type="Pfam" id="PF13201"/>
    </source>
</evidence>
<name>A0A4Y1WR31_9BACT</name>
<dbReference type="KEGG" id="acou:A5CBH24_05800"/>
<dbReference type="InterPro" id="IPR025112">
    <property type="entry name" value="PCMD"/>
</dbReference>
<evidence type="ECO:0000313" key="3">
    <source>
        <dbReference type="EMBL" id="BBL03267.1"/>
    </source>
</evidence>
<dbReference type="CDD" id="cd00063">
    <property type="entry name" value="FN3"/>
    <property type="match status" value="1"/>
</dbReference>
<dbReference type="RefSeq" id="WP_141412151.1">
    <property type="nucleotide sequence ID" value="NZ_AP019735.1"/>
</dbReference>
<dbReference type="Gene3D" id="2.60.120.890">
    <property type="entry name" value="BT2081, beta-jelly-roll domain"/>
    <property type="match status" value="1"/>
</dbReference>
<dbReference type="EMBL" id="AP019735">
    <property type="protein sequence ID" value="BBL03267.1"/>
    <property type="molecule type" value="Genomic_DNA"/>
</dbReference>
<feature type="domain" description="Putative carbohydrate metabolism" evidence="2">
    <location>
        <begin position="293"/>
        <end position="531"/>
    </location>
</feature>
<evidence type="ECO:0000256" key="1">
    <source>
        <dbReference type="SAM" id="SignalP"/>
    </source>
</evidence>
<reference evidence="4" key="1">
    <citation type="submission" date="2019-06" db="EMBL/GenBank/DDBJ databases">
        <title>Alistipes onderdonkii subsp. vulgaris subsp. nov., Alistipes dispar sp. nov. and Alistipes communis sp. nov., isolated from human faeces, and creation of Alistipes onderdonkii subsp. onderdonkii subsp. nov.</title>
        <authorList>
            <person name="Sakamoto M."/>
            <person name="Ikeyama N."/>
            <person name="Ogata Y."/>
            <person name="Suda W."/>
            <person name="Iino T."/>
            <person name="Hattori M."/>
            <person name="Ohkuma M."/>
        </authorList>
    </citation>
    <scope>NUCLEOTIDE SEQUENCE [LARGE SCALE GENOMIC DNA]</scope>
    <source>
        <strain evidence="4">5CBH24</strain>
    </source>
</reference>
<gene>
    <name evidence="3" type="ORF">A5CBH24_05800</name>
</gene>
<proteinExistence type="predicted"/>
<feature type="signal peptide" evidence="1">
    <location>
        <begin position="1"/>
        <end position="17"/>
    </location>
</feature>
<organism evidence="3 4">
    <name type="scientific">Alistipes communis</name>
    <dbReference type="NCBI Taxonomy" id="2585118"/>
    <lineage>
        <taxon>Bacteria</taxon>
        <taxon>Pseudomonadati</taxon>
        <taxon>Bacteroidota</taxon>
        <taxon>Bacteroidia</taxon>
        <taxon>Bacteroidales</taxon>
        <taxon>Rikenellaceae</taxon>
        <taxon>Alistipes</taxon>
    </lineage>
</organism>
<keyword evidence="4" id="KW-1185">Reference proteome</keyword>
<accession>A0A4Y1WR31</accession>
<sequence length="533" mass="58858">MKRLILFGALCLPAFFAGCIHNDLPYPVVTINIEAIEAEGLDGAAQINAAQQTVILPLLETTDIRNVHITSVTLTEGGQSSVAFPGTFDLRTPLYTTLSLYQEYGWSIAATQTIERYFRVKKQVGAAEIDPANRTATAYVSRSTDLQNVPVKELKLGPAGITTYSPEIEGTTSFETVRLVDVTAHGRTEQWRLRVVPTDVTVRITQCDAWARIAWLAADGLSDTEMGFVYRRKGDTEWLAVPDVEIEGGTFRAKLAGLDPETTYELRAFSDTDSCDMREFTTEAAPQLPNAGFETWSTDRSDILYPYAADAPLAEQFWGSGNPGSMTLKKLVTTNEKDPRPGSEGQYCAQLKSQYVAFLGVGKFAAGNLFSGHYAETKGTDGIVNFSQPFTSRPVALHGWVKYNRGKMDYIKSSPVGMSFAKGDPDEGIIYMALGRWTAAEYGGTEQSPVQVYTRDTKTFFDPEGKDVIAYGEVVFTTSVDEWREFTVKLDYTATDVVPTHLMIVCSASRYGDYFTGSSDSVMWVDDFELVYE</sequence>
<evidence type="ECO:0000313" key="4">
    <source>
        <dbReference type="Proteomes" id="UP000318946"/>
    </source>
</evidence>
<dbReference type="InterPro" id="IPR038653">
    <property type="entry name" value="Put_CMD_sf"/>
</dbReference>
<feature type="chain" id="PRO_5021265369" description="Putative carbohydrate metabolism domain-containing protein" evidence="1">
    <location>
        <begin position="18"/>
        <end position="533"/>
    </location>
</feature>
<dbReference type="AlphaFoldDB" id="A0A4Y1WR31"/>
<keyword evidence="1" id="KW-0732">Signal</keyword>
<dbReference type="OrthoDB" id="1004098at2"/>
<protein>
    <recommendedName>
        <fullName evidence="2">Putative carbohydrate metabolism domain-containing protein</fullName>
    </recommendedName>
</protein>
<dbReference type="GeneID" id="78341297"/>
<dbReference type="Pfam" id="PF13201">
    <property type="entry name" value="PCMD"/>
    <property type="match status" value="1"/>
</dbReference>
<dbReference type="InterPro" id="IPR003961">
    <property type="entry name" value="FN3_dom"/>
</dbReference>
<dbReference type="Proteomes" id="UP000318946">
    <property type="component" value="Chromosome"/>
</dbReference>
<dbReference type="PROSITE" id="PS51257">
    <property type="entry name" value="PROKAR_LIPOPROTEIN"/>
    <property type="match status" value="1"/>
</dbReference>